<dbReference type="EMBL" id="CP025938">
    <property type="protein sequence ID" value="AUS04388.1"/>
    <property type="molecule type" value="Genomic_DNA"/>
</dbReference>
<keyword evidence="2" id="KW-1185">Reference proteome</keyword>
<dbReference type="AlphaFoldDB" id="A0A2I7SES1"/>
<accession>A0A2I7SES1</accession>
<dbReference type="RefSeq" id="WP_102994498.1">
    <property type="nucleotide sequence ID" value="NZ_CP025938.1"/>
</dbReference>
<dbReference type="KEGG" id="taj:C1A40_02375"/>
<reference evidence="2" key="1">
    <citation type="submission" date="2018-01" db="EMBL/GenBank/DDBJ databases">
        <title>Complete genome of Tamlana sp. UJ94.</title>
        <authorList>
            <person name="Jung J."/>
            <person name="Chung D."/>
            <person name="Bae S.S."/>
            <person name="Baek K."/>
        </authorList>
    </citation>
    <scope>NUCLEOTIDE SEQUENCE [LARGE SCALE GENOMIC DNA]</scope>
    <source>
        <strain evidence="2">UJ94</strain>
    </source>
</reference>
<evidence type="ECO:0000313" key="2">
    <source>
        <dbReference type="Proteomes" id="UP000236592"/>
    </source>
</evidence>
<dbReference type="Proteomes" id="UP000236592">
    <property type="component" value="Chromosome"/>
</dbReference>
<name>A0A2I7SES1_9FLAO</name>
<sequence>MIIDFDSKPELTPVFKIAPDVFTKKPIIIEERKELVKAPVIKTAPDVFTKKPIIIEERKEIVKAPVISSEAIKEVSEKHSFLTPSKSLKPQERSCQCSNKKKYLIFTGLFLGGLIIGKNI</sequence>
<gene>
    <name evidence="1" type="ORF">C1A40_02375</name>
</gene>
<evidence type="ECO:0000313" key="1">
    <source>
        <dbReference type="EMBL" id="AUS04388.1"/>
    </source>
</evidence>
<protein>
    <submittedName>
        <fullName evidence="1">Uncharacterized protein</fullName>
    </submittedName>
</protein>
<proteinExistence type="predicted"/>
<organism evidence="1 2">
    <name type="scientific">Pseudotamlana carrageenivorans</name>
    <dbReference type="NCBI Taxonomy" id="2069432"/>
    <lineage>
        <taxon>Bacteria</taxon>
        <taxon>Pseudomonadati</taxon>
        <taxon>Bacteroidota</taxon>
        <taxon>Flavobacteriia</taxon>
        <taxon>Flavobacteriales</taxon>
        <taxon>Flavobacteriaceae</taxon>
        <taxon>Pseudotamlana</taxon>
    </lineage>
</organism>